<gene>
    <name evidence="3" type="primary">LOC102806592</name>
</gene>
<dbReference type="PANTHER" id="PTHR31139:SF4">
    <property type="entry name" value="ECTOPIC P GRANULES PROTEIN 5 HOMOLOG"/>
    <property type="match status" value="1"/>
</dbReference>
<sequence length="955" mass="109000">EIWTEFLDKDRVEFEVIQLVSSWVKECKVIHCSDGNRRHSLLTDYSTQSIESRILHRLKQYEPSKPPPSIVPLKSPVPAISDDLLNNSNRMVATLENDIRSLVEYARIFSVREANHIAIDCNYIEVLPDLYYNKPVELNLQVPCKSAYKLSHKCSGPAFLVLRFREMTKNSITARKLDANREEYEQVLQESMSPPPIAVCTAAVHIENAITALIKCIREKPLEEREKLPAFESGARLFYQLIAESDDDIRHYPPTKQFFSSCLEILGQEFILDTVDQSQPLLSAMLDKPVLAGLLAPNFNPNNCIEEFVDMYKQVTKLPHEKSDLAFMLLTKFDVARWLKEYKPILSLRSQLTDIIGLALCLCGQEPELQIQMLFEMYRSHLKLLLMNQFPDHYGDVLRLLLLVILYCHVSDEEFFYCLATLLIKETIEWLTNYFKKLRVSTAELARFGLYSKWRPYIKPLSNFFGFLSQTYIVKEAERVISVGMGIEQDVLPHYSHDALSLFWPYYVNVLSHKGIVEHVLRVCHARFVALPWNSFYPRLDAVELMLKLQDGSPTSCFIFLGSMFSQMNWVEITQHYMRNVSPDIATKLHVCLLLLLIMFSREKTIITTNTAMQALIKKSESFQWAYIDSSSYENVVQWLLSNTDPDTILSQRRCMEDKGLSLLRAAAGFAQNVPVNPDTSVKRCSYIRCVVQMICKCSHQKEIKVESFATAIDDMMQDIESVASVAVDTQAMTSELIDLLTEVLNLLNNCASAGRGIEVVERSLVRWIERSPCSVLILPLITAACRTLASLTHMVLIVETCMDSYFNSGMDLSQFGGWSHVTDKLQVPELTHDEFLEECMKQGAYLTLYAYILQRLPLCQSLNDELNILTKIVDWTTAAKPCDVNEAKLLLWWSKAIELCLRQVDYGAPHQYVIRTINNLAPALHVLGEDKTSAGLLGAIGLGRRSSLSLRYAN</sequence>
<evidence type="ECO:0000313" key="2">
    <source>
        <dbReference type="Proteomes" id="UP000694865"/>
    </source>
</evidence>
<protein>
    <submittedName>
        <fullName evidence="3">Ectopic P granules protein 5 homolog</fullName>
    </submittedName>
</protein>
<keyword evidence="2" id="KW-1185">Reference proteome</keyword>
<proteinExistence type="predicted"/>
<organism evidence="2 3">
    <name type="scientific">Saccoglossus kowalevskii</name>
    <name type="common">Acorn worm</name>
    <dbReference type="NCBI Taxonomy" id="10224"/>
    <lineage>
        <taxon>Eukaryota</taxon>
        <taxon>Metazoa</taxon>
        <taxon>Hemichordata</taxon>
        <taxon>Enteropneusta</taxon>
        <taxon>Harrimaniidae</taxon>
        <taxon>Saccoglossus</taxon>
    </lineage>
</organism>
<evidence type="ECO:0000259" key="1">
    <source>
        <dbReference type="Pfam" id="PF26103"/>
    </source>
</evidence>
<feature type="domain" description="Epg5-like central TPR repeats" evidence="1">
    <location>
        <begin position="276"/>
        <end position="403"/>
    </location>
</feature>
<dbReference type="PANTHER" id="PTHR31139">
    <property type="entry name" value="ECTOPIC P GRANULES PROTEIN 5 HOMOLOG"/>
    <property type="match status" value="1"/>
</dbReference>
<reference evidence="3" key="1">
    <citation type="submission" date="2025-08" db="UniProtKB">
        <authorList>
            <consortium name="RefSeq"/>
        </authorList>
    </citation>
    <scope>IDENTIFICATION</scope>
    <source>
        <tissue evidence="3">Testes</tissue>
    </source>
</reference>
<evidence type="ECO:0000313" key="3">
    <source>
        <dbReference type="RefSeq" id="XP_006816561.1"/>
    </source>
</evidence>
<dbReference type="Pfam" id="PF26106">
    <property type="entry name" value="TPR_Epg5_C"/>
    <property type="match status" value="1"/>
</dbReference>
<dbReference type="Proteomes" id="UP000694865">
    <property type="component" value="Unplaced"/>
</dbReference>
<dbReference type="RefSeq" id="XP_006816561.1">
    <property type="nucleotide sequence ID" value="XM_006816498.1"/>
</dbReference>
<dbReference type="GeneID" id="102806592"/>
<dbReference type="InterPro" id="IPR059030">
    <property type="entry name" value="TPR_Epg5_mid"/>
</dbReference>
<dbReference type="InterPro" id="IPR051436">
    <property type="entry name" value="Autophagy-related_EPG5"/>
</dbReference>
<feature type="domain" description="Epg5-like central TPR repeats" evidence="1">
    <location>
        <begin position="489"/>
        <end position="570"/>
    </location>
</feature>
<accession>A0ABM0M970</accession>
<dbReference type="Pfam" id="PF26103">
    <property type="entry name" value="TPR_Epg5"/>
    <property type="match status" value="3"/>
</dbReference>
<feature type="domain" description="Epg5-like central TPR repeats" evidence="1">
    <location>
        <begin position="423"/>
        <end position="479"/>
    </location>
</feature>
<feature type="non-terminal residue" evidence="3">
    <location>
        <position position="1"/>
    </location>
</feature>
<name>A0ABM0M970_SACKO</name>